<evidence type="ECO:0000313" key="2">
    <source>
        <dbReference type="Proteomes" id="UP001165186"/>
    </source>
</evidence>
<dbReference type="EMBL" id="BSXG01000002">
    <property type="protein sequence ID" value="GME22360.1"/>
    <property type="molecule type" value="Genomic_DNA"/>
</dbReference>
<protein>
    <submittedName>
        <fullName evidence="1">Uncharacterized protein</fullName>
    </submittedName>
</protein>
<gene>
    <name evidence="1" type="primary">g10220</name>
    <name evidence="1" type="ORF">NpPPO83_00010220</name>
</gene>
<keyword evidence="2" id="KW-1185">Reference proteome</keyword>
<proteinExistence type="predicted"/>
<organism evidence="1 2">
    <name type="scientific">Neofusicoccum parvum</name>
    <dbReference type="NCBI Taxonomy" id="310453"/>
    <lineage>
        <taxon>Eukaryota</taxon>
        <taxon>Fungi</taxon>
        <taxon>Dikarya</taxon>
        <taxon>Ascomycota</taxon>
        <taxon>Pezizomycotina</taxon>
        <taxon>Dothideomycetes</taxon>
        <taxon>Dothideomycetes incertae sedis</taxon>
        <taxon>Botryosphaeriales</taxon>
        <taxon>Botryosphaeriaceae</taxon>
        <taxon>Neofusicoccum</taxon>
    </lineage>
</organism>
<dbReference type="Proteomes" id="UP001165186">
    <property type="component" value="Unassembled WGS sequence"/>
</dbReference>
<evidence type="ECO:0000313" key="1">
    <source>
        <dbReference type="EMBL" id="GME22360.1"/>
    </source>
</evidence>
<name>A0ACB5RPD0_9PEZI</name>
<sequence>MARNKKKPAVKKDGASKKGNDLSLDEFSRLCDEAVAQAPKDNAANASSSKAADGLSTNPLITQQDRNPLPEALPRKSRFKNLAELKQWKLDQIAQEERSKQQQQQRMITYTDVDGRKYTMPAPSPDSDEPSQPEERSYDQTHADIARSGTIQRCTTFTDLNDRTVGVQTLENALQIVIPNEDPHDKTVLARPARNDELVTLTSLSEETGEEGNMVFDGVLPSLGFNGDDMAEGVGAQSGCKCAATSSLPPHVQNQINDRSSIDEDEGHEDSELSSSTWANFDTLMIEASRGCDIQWFEWVMGFQTPFEEPFKAFDCDNADFLMFGPRHEREEENTDDEEEEEQEEDEGVEAEPSSLASGCVPVDDSGVRDEVVAPLSPHQPTMEDVVPRDPPQLVTEKEKERDADDPIPPHPSEAEEEDPGPSSLAPPETAQKKKKDKKKRRKARKKAKAGPSQAGPSQDGPSQATPSQASPSSQEQDDNYIDTLMNTEPESAEKSGVGSMLALPEPAKEVEQDTDMGLTPEACPAGEDQSEGPSAPSPAEDDANTSTPLEPAQKIEELPDNTAAGIFVDSAIGDSSSCDACSAGLDPEPEKPHDKLQEEIGVPINGGTSSKHEGAHVKVKSVEQLSQENQESASDINKPPSVRWQGKMLTAVLKVTESKPSTLISTAPAASTTVSLDLKESALAQGGLKTVDESGEQVEAQTANDKMPELLPPHSIKNAPISKPETSQSQFGKEPVSMASKEEQFEPTTPAVLEDFKRPTRNAANRKVEEWLQGHEAVMDSASAMPLLFEAQQSGFSEGSNDNSDEVDGSNSSLLSFGRLESLDQPEGEARASIPGGKNVAFANQAAALPMAEREEEEVRQRANPSPPPPKHYRLEDFDYDKLVSDLLDQPVLPRVAKRKGRALSGDGNVLLVQEWRNMARRWQAISWNDEL</sequence>
<comment type="caution">
    <text evidence="1">The sequence shown here is derived from an EMBL/GenBank/DDBJ whole genome shotgun (WGS) entry which is preliminary data.</text>
</comment>
<reference evidence="1" key="1">
    <citation type="submission" date="2024-09" db="EMBL/GenBank/DDBJ databases">
        <title>Draft Genome Sequences of Neofusicoccum parvum.</title>
        <authorList>
            <person name="Ashida A."/>
            <person name="Camagna M."/>
            <person name="Tanaka A."/>
            <person name="Takemoto D."/>
        </authorList>
    </citation>
    <scope>NUCLEOTIDE SEQUENCE</scope>
    <source>
        <strain evidence="1">PPO83</strain>
    </source>
</reference>
<accession>A0ACB5RPD0</accession>